<evidence type="ECO:0000313" key="3">
    <source>
        <dbReference type="Proteomes" id="UP000436006"/>
    </source>
</evidence>
<name>A0A7K1SBL8_9BACT</name>
<reference evidence="2 3" key="1">
    <citation type="submission" date="2019-12" db="EMBL/GenBank/DDBJ databases">
        <title>Spirosoma sp. HMF4905 genome sequencing and assembly.</title>
        <authorList>
            <person name="Kang H."/>
            <person name="Cha I."/>
            <person name="Kim H."/>
            <person name="Joh K."/>
        </authorList>
    </citation>
    <scope>NUCLEOTIDE SEQUENCE [LARGE SCALE GENOMIC DNA]</scope>
    <source>
        <strain evidence="2 3">HMF4905</strain>
    </source>
</reference>
<organism evidence="2 3">
    <name type="scientific">Spirosoma arboris</name>
    <dbReference type="NCBI Taxonomy" id="2682092"/>
    <lineage>
        <taxon>Bacteria</taxon>
        <taxon>Pseudomonadati</taxon>
        <taxon>Bacteroidota</taxon>
        <taxon>Cytophagia</taxon>
        <taxon>Cytophagales</taxon>
        <taxon>Cytophagaceae</taxon>
        <taxon>Spirosoma</taxon>
    </lineage>
</organism>
<evidence type="ECO:0000313" key="2">
    <source>
        <dbReference type="EMBL" id="MVM31180.1"/>
    </source>
</evidence>
<gene>
    <name evidence="2" type="ORF">GO755_14150</name>
</gene>
<feature type="compositionally biased region" description="Basic and acidic residues" evidence="1">
    <location>
        <begin position="14"/>
        <end position="32"/>
    </location>
</feature>
<dbReference type="AlphaFoldDB" id="A0A7K1SBL8"/>
<feature type="region of interest" description="Disordered" evidence="1">
    <location>
        <begin position="1"/>
        <end position="62"/>
    </location>
</feature>
<comment type="caution">
    <text evidence="2">The sequence shown here is derived from an EMBL/GenBank/DDBJ whole genome shotgun (WGS) entry which is preliminary data.</text>
</comment>
<sequence>MACPPQKNRCQFKTKNDHHAQSKKDPGRERITRNSPKGSRRARFCATSAHRNSARSAGIPDQNGAKTVEKYTKLLQNECILAETDLDSLGLYCMHLQIAEEAAEELKKGVVRECRDEDGKIYYVETPPLLKIYNEASAAAMKWGAQFGFTPVSRKNVPVPKKKPAESKLQALMNKRADREGVFKVA</sequence>
<evidence type="ECO:0008006" key="4">
    <source>
        <dbReference type="Google" id="ProtNLM"/>
    </source>
</evidence>
<protein>
    <recommendedName>
        <fullName evidence="4">Phage terminase small subunit P27 family</fullName>
    </recommendedName>
</protein>
<dbReference type="EMBL" id="WPIN01000004">
    <property type="protein sequence ID" value="MVM31180.1"/>
    <property type="molecule type" value="Genomic_DNA"/>
</dbReference>
<proteinExistence type="predicted"/>
<dbReference type="InterPro" id="IPR006448">
    <property type="entry name" value="Phage_term_ssu_P27"/>
</dbReference>
<dbReference type="Proteomes" id="UP000436006">
    <property type="component" value="Unassembled WGS sequence"/>
</dbReference>
<dbReference type="Pfam" id="PF05119">
    <property type="entry name" value="Terminase_4"/>
    <property type="match status" value="1"/>
</dbReference>
<accession>A0A7K1SBL8</accession>
<evidence type="ECO:0000256" key="1">
    <source>
        <dbReference type="SAM" id="MobiDB-lite"/>
    </source>
</evidence>
<keyword evidence="3" id="KW-1185">Reference proteome</keyword>